<reference evidence="1 2" key="1">
    <citation type="submission" date="2014-11" db="EMBL/GenBank/DDBJ databases">
        <title>Symbiosis island explosion on the genome of extra-slow-growing strains of soybean bradyrhizobia with massive insertion sequences.</title>
        <authorList>
            <person name="Iida T."/>
            <person name="Minamisawa K."/>
        </authorList>
    </citation>
    <scope>NUCLEOTIDE SEQUENCE [LARGE SCALE GENOMIC DNA]</scope>
    <source>
        <strain evidence="1 2">NK6</strain>
    </source>
</reference>
<dbReference type="Proteomes" id="UP000063308">
    <property type="component" value="Chromosome"/>
</dbReference>
<name>A0A0E4BM49_9BRAD</name>
<sequence length="34" mass="4045">MTASVLMVARRKRLGGKRFARPLAIRPRRKVEHW</sequence>
<evidence type="ECO:0000313" key="1">
    <source>
        <dbReference type="EMBL" id="BAR55683.1"/>
    </source>
</evidence>
<gene>
    <name evidence="1" type="ORF">NK6_2502</name>
</gene>
<proteinExistence type="predicted"/>
<organism evidence="1 2">
    <name type="scientific">Bradyrhizobium diazoefficiens</name>
    <dbReference type="NCBI Taxonomy" id="1355477"/>
    <lineage>
        <taxon>Bacteria</taxon>
        <taxon>Pseudomonadati</taxon>
        <taxon>Pseudomonadota</taxon>
        <taxon>Alphaproteobacteria</taxon>
        <taxon>Hyphomicrobiales</taxon>
        <taxon>Nitrobacteraceae</taxon>
        <taxon>Bradyrhizobium</taxon>
    </lineage>
</organism>
<accession>A0A0E4BM49</accession>
<dbReference type="EMBL" id="AP014685">
    <property type="protein sequence ID" value="BAR55683.1"/>
    <property type="molecule type" value="Genomic_DNA"/>
</dbReference>
<dbReference type="AlphaFoldDB" id="A0A0E4BM49"/>
<protein>
    <submittedName>
        <fullName evidence="1">Uncharacterized protein</fullName>
    </submittedName>
</protein>
<evidence type="ECO:0000313" key="2">
    <source>
        <dbReference type="Proteomes" id="UP000063308"/>
    </source>
</evidence>